<dbReference type="EMBL" id="JAKWBI020000042">
    <property type="protein sequence ID" value="KAJ2904914.1"/>
    <property type="molecule type" value="Genomic_DNA"/>
</dbReference>
<feature type="transmembrane region" description="Helical" evidence="2">
    <location>
        <begin position="165"/>
        <end position="187"/>
    </location>
</feature>
<feature type="region of interest" description="Disordered" evidence="1">
    <location>
        <begin position="136"/>
        <end position="161"/>
    </location>
</feature>
<accession>A0AAD5RVD2</accession>
<feature type="region of interest" description="Disordered" evidence="1">
    <location>
        <begin position="241"/>
        <end position="304"/>
    </location>
</feature>
<dbReference type="Proteomes" id="UP001201980">
    <property type="component" value="Unassembled WGS sequence"/>
</dbReference>
<evidence type="ECO:0000313" key="4">
    <source>
        <dbReference type="Proteomes" id="UP001201980"/>
    </source>
</evidence>
<keyword evidence="4" id="KW-1185">Reference proteome</keyword>
<organism evidence="3 4">
    <name type="scientific">Zalerion maritima</name>
    <dbReference type="NCBI Taxonomy" id="339359"/>
    <lineage>
        <taxon>Eukaryota</taxon>
        <taxon>Fungi</taxon>
        <taxon>Dikarya</taxon>
        <taxon>Ascomycota</taxon>
        <taxon>Pezizomycotina</taxon>
        <taxon>Sordariomycetes</taxon>
        <taxon>Lulworthiomycetidae</taxon>
        <taxon>Lulworthiales</taxon>
        <taxon>Lulworthiaceae</taxon>
        <taxon>Zalerion</taxon>
    </lineage>
</organism>
<sequence length="304" mass="32971">MDYTQSHFTSYNLEFTTQFWNNTICPGTPFTITWNETLYSGTLSLAVAEAVQDGESQWGLVETIASHLTSTSFTWIPDTSLPLDPSSTYTLILDDGTRCAYSPAWRPASPSKYHHSHPIPSDMIDHFELHRRIDTSQPDISDSNSTAPPPSSNDSGSSTTTAQSVIGPAVGIVAAAIFVNTLGAIAVHEHKKQKKKKERRRREEERVVEMEEARGEGGRRRRSSVDSVESTATFVDYDVPVVYPEPAHVRRERARGSSQPGGDTYGDGDGHGESAMGVEAEGSPGSSRVGARSGRGGRSGGGRK</sequence>
<feature type="compositionally biased region" description="Gly residues" evidence="1">
    <location>
        <begin position="293"/>
        <end position="304"/>
    </location>
</feature>
<proteinExistence type="predicted"/>
<keyword evidence="2" id="KW-1133">Transmembrane helix</keyword>
<evidence type="ECO:0000256" key="1">
    <source>
        <dbReference type="SAM" id="MobiDB-lite"/>
    </source>
</evidence>
<feature type="compositionally biased region" description="Low complexity" evidence="1">
    <location>
        <begin position="282"/>
        <end position="292"/>
    </location>
</feature>
<feature type="compositionally biased region" description="Basic and acidic residues" evidence="1">
    <location>
        <begin position="201"/>
        <end position="218"/>
    </location>
</feature>
<protein>
    <submittedName>
        <fullName evidence="3">Uncharacterized protein</fullName>
    </submittedName>
</protein>
<gene>
    <name evidence="3" type="ORF">MKZ38_006955</name>
</gene>
<evidence type="ECO:0000313" key="3">
    <source>
        <dbReference type="EMBL" id="KAJ2904914.1"/>
    </source>
</evidence>
<feature type="compositionally biased region" description="Basic residues" evidence="1">
    <location>
        <begin position="189"/>
        <end position="200"/>
    </location>
</feature>
<feature type="region of interest" description="Disordered" evidence="1">
    <location>
        <begin position="188"/>
        <end position="229"/>
    </location>
</feature>
<reference evidence="3" key="1">
    <citation type="submission" date="2022-07" db="EMBL/GenBank/DDBJ databases">
        <title>Draft genome sequence of Zalerion maritima ATCC 34329, a (micro)plastics degrading marine fungus.</title>
        <authorList>
            <person name="Paco A."/>
            <person name="Goncalves M.F.M."/>
            <person name="Rocha-Santos T.A.P."/>
            <person name="Alves A."/>
        </authorList>
    </citation>
    <scope>NUCLEOTIDE SEQUENCE</scope>
    <source>
        <strain evidence="3">ATCC 34329</strain>
    </source>
</reference>
<evidence type="ECO:0000256" key="2">
    <source>
        <dbReference type="SAM" id="Phobius"/>
    </source>
</evidence>
<comment type="caution">
    <text evidence="3">The sequence shown here is derived from an EMBL/GenBank/DDBJ whole genome shotgun (WGS) entry which is preliminary data.</text>
</comment>
<keyword evidence="2" id="KW-0812">Transmembrane</keyword>
<name>A0AAD5RVD2_9PEZI</name>
<keyword evidence="2" id="KW-0472">Membrane</keyword>
<dbReference type="AlphaFoldDB" id="A0AAD5RVD2"/>